<gene>
    <name evidence="1" type="ORF">AYP69_01690</name>
</gene>
<accession>A0A231QIE6</accession>
<dbReference type="EMBL" id="LUGO01000024">
    <property type="protein sequence ID" value="OXS41822.1"/>
    <property type="molecule type" value="Genomic_DNA"/>
</dbReference>
<protein>
    <submittedName>
        <fullName evidence="1">Uncharacterized protein</fullName>
    </submittedName>
</protein>
<comment type="caution">
    <text evidence="1">The sequence shown here is derived from an EMBL/GenBank/DDBJ whole genome shotgun (WGS) entry which is preliminary data.</text>
</comment>
<evidence type="ECO:0000313" key="2">
    <source>
        <dbReference type="Proteomes" id="UP000215261"/>
    </source>
</evidence>
<name>A0A231QIE6_9LACO</name>
<sequence>MEFDIRSIDSAKKFVSEFTGMTEQEYNIEKFDGVDGFELLWDALFNRIQAINISDLRIVAFHIVGSLDECKEIKENGLEDLQKVLSSDTTLSRELKKVDVQIDIANKLISCDDNSYILNTESSGPLFFVSNRLLNDYCINGFFFNDDIFNYGNMVYKRPEFLMNISELFPKVRSLDELWKRKSKSYKINFYATVEQIAEFTFELSNELDPPYRDWGILSDDMKIKKWLFSHALERARDNLGTEKFLYIKNGVIIPPEQIISIDELNCEE</sequence>
<evidence type="ECO:0000313" key="1">
    <source>
        <dbReference type="EMBL" id="OXS41822.1"/>
    </source>
</evidence>
<dbReference type="RefSeq" id="WP_089144968.1">
    <property type="nucleotide sequence ID" value="NZ_LUGD01000046.1"/>
</dbReference>
<proteinExistence type="predicted"/>
<reference evidence="1 2" key="1">
    <citation type="submission" date="2016-03" db="EMBL/GenBank/DDBJ databases">
        <title>Sequencing of Lactobacillus Species from Commercial Turkeys.</title>
        <authorList>
            <person name="Johnson T.J."/>
            <person name="Youmans B.P."/>
            <person name="Case K.A."/>
        </authorList>
    </citation>
    <scope>NUCLEOTIDE SEQUENCE [LARGE SCALE GENOMIC DNA]</scope>
    <source>
        <strain evidence="1 2">UMNLA1</strain>
    </source>
</reference>
<organism evidence="1 2">
    <name type="scientific">Ligilactobacillus agilis</name>
    <dbReference type="NCBI Taxonomy" id="1601"/>
    <lineage>
        <taxon>Bacteria</taxon>
        <taxon>Bacillati</taxon>
        <taxon>Bacillota</taxon>
        <taxon>Bacilli</taxon>
        <taxon>Lactobacillales</taxon>
        <taxon>Lactobacillaceae</taxon>
        <taxon>Ligilactobacillus</taxon>
    </lineage>
</organism>
<dbReference type="Proteomes" id="UP000215261">
    <property type="component" value="Unassembled WGS sequence"/>
</dbReference>
<dbReference type="AlphaFoldDB" id="A0A231QIE6"/>